<accession>A0ABP1FH15</accession>
<dbReference type="Pfam" id="PF00642">
    <property type="entry name" value="zf-CCCH"/>
    <property type="match status" value="1"/>
</dbReference>
<keyword evidence="3" id="KW-0833">Ubl conjugation pathway</keyword>
<proteinExistence type="predicted"/>
<feature type="compositionally biased region" description="Pro residues" evidence="6">
    <location>
        <begin position="617"/>
        <end position="633"/>
    </location>
</feature>
<feature type="compositionally biased region" description="Basic and acidic residues" evidence="6">
    <location>
        <begin position="1"/>
        <end position="12"/>
    </location>
</feature>
<dbReference type="SMART" id="SM00356">
    <property type="entry name" value="ZnF_C3H1"/>
    <property type="match status" value="2"/>
</dbReference>
<feature type="domain" description="C3H1-type" evidence="7">
    <location>
        <begin position="31"/>
        <end position="58"/>
    </location>
</feature>
<feature type="compositionally biased region" description="Basic and acidic residues" evidence="6">
    <location>
        <begin position="542"/>
        <end position="554"/>
    </location>
</feature>
<reference evidence="9 10" key="1">
    <citation type="submission" date="2024-06" db="EMBL/GenBank/DDBJ databases">
        <authorList>
            <person name="Kraege A."/>
            <person name="Thomma B."/>
        </authorList>
    </citation>
    <scope>NUCLEOTIDE SEQUENCE [LARGE SCALE GENOMIC DNA]</scope>
</reference>
<sequence>MERPQPRKRAEETGYTDPRPVIGRPSYGPHRSIKEPCKYFARGGCDRGDKCWFSHDPQVFHAPMEQRMPQRPVPVRTAPERPEPFPEKPEPVSERPKDSSTPGQQQFMKRMLADLVSRKAERAASTQKDKGAAKRPPSTGRDSARPADSSSGSQQDIMADTTPRSLRQESLNPAAGSHSQSQSPAGRHPVGGSNSQNPAGGSEAQQVAHRHSPASAQAPRKQGSWGAASSQQSGYTHFTHSGSSAGFGRGEAPQQNVPYVPVIPESTSRYKTVLCMYHKQGRCPRGNTCSFAHSLSELRRKPVQQATAGKTLGHAAAYPSSASIDEGARPSESRAQADAQLDSKAAEAAPVDNSAPAPAGPVQTSTAEQPITEERKVQHSLPPMIQQLLSKTAKLKLPMPEVPVPAIGSIPAPAAAPQAEAAASSAAPDQSSEQAVIPQAATATAQAPLFLQGSLFPGLSGEAPHFGSLLALPPPTNAAIRPPIQISFGSISQPQIVAEPEPASNSLPSVQVSALIHEELPHSGRPAEQSNGHVRLQPPETMPDRPAEEPHEPVEQSASVGLQGVLPSQQLNGELQCTQPCAARSTTPENPAPTPAIQRPQPVKRPQPARRAYMPNVLPPKPSQPSARPPPPGFGAMPASAPRLPSDSSMQRMMQSVPNAGEGEPKEAPPHVRQPRKPEPIKAAAAADNKEQGCGPSVTPGSSAASEASWHSASTQLGKEAHPEAAPSPRSTSSHSSTTQHSQHAANGSVRHHQTGDAAYSNGSHSAPSKQLLRSPATQSGEEDDVPHSFCCPITQELMRNPVVAADGHSYEASAIASWLESHDTSPMTNDEMPSKVVAPNRSLKAVIDLLFPVC</sequence>
<dbReference type="InterPro" id="IPR051348">
    <property type="entry name" value="U-box_ubiquitin_ligases"/>
</dbReference>
<feature type="domain" description="U-box" evidence="8">
    <location>
        <begin position="785"/>
        <end position="855"/>
    </location>
</feature>
<dbReference type="PANTHER" id="PTHR45647">
    <property type="entry name" value="OS02G0152300 PROTEIN"/>
    <property type="match status" value="1"/>
</dbReference>
<dbReference type="PANTHER" id="PTHR45647:SF139">
    <property type="entry name" value="OS02G0152300 PROTEIN"/>
    <property type="match status" value="1"/>
</dbReference>
<dbReference type="InterPro" id="IPR041367">
    <property type="entry name" value="Znf-CCCH_4"/>
</dbReference>
<dbReference type="InterPro" id="IPR013083">
    <property type="entry name" value="Znf_RING/FYVE/PHD"/>
</dbReference>
<dbReference type="Gene3D" id="3.30.40.10">
    <property type="entry name" value="Zinc/RING finger domain, C3HC4 (zinc finger)"/>
    <property type="match status" value="1"/>
</dbReference>
<feature type="compositionally biased region" description="Polar residues" evidence="6">
    <location>
        <begin position="646"/>
        <end position="658"/>
    </location>
</feature>
<feature type="zinc finger region" description="C3H1-type" evidence="5">
    <location>
        <begin position="31"/>
        <end position="58"/>
    </location>
</feature>
<feature type="region of interest" description="Disordered" evidence="6">
    <location>
        <begin position="61"/>
        <end position="257"/>
    </location>
</feature>
<evidence type="ECO:0000313" key="10">
    <source>
        <dbReference type="Proteomes" id="UP001497392"/>
    </source>
</evidence>
<dbReference type="InterPro" id="IPR000571">
    <property type="entry name" value="Znf_CCCH"/>
</dbReference>
<gene>
    <name evidence="9" type="primary">g1004</name>
    <name evidence="9" type="ORF">VP750_LOCUS872</name>
</gene>
<feature type="compositionally biased region" description="Polar residues" evidence="6">
    <location>
        <begin position="192"/>
        <end position="205"/>
    </location>
</feature>
<feature type="compositionally biased region" description="Polar residues" evidence="6">
    <location>
        <begin position="235"/>
        <end position="244"/>
    </location>
</feature>
<comment type="caution">
    <text evidence="9">The sequence shown here is derived from an EMBL/GenBank/DDBJ whole genome shotgun (WGS) entry which is preliminary data.</text>
</comment>
<evidence type="ECO:0000256" key="6">
    <source>
        <dbReference type="SAM" id="MobiDB-lite"/>
    </source>
</evidence>
<name>A0ABP1FH15_9CHLO</name>
<keyword evidence="1 5" id="KW-0479">Metal-binding</keyword>
<evidence type="ECO:0000256" key="3">
    <source>
        <dbReference type="ARBA" id="ARBA00022786"/>
    </source>
</evidence>
<dbReference type="PROSITE" id="PS50103">
    <property type="entry name" value="ZF_C3H1"/>
    <property type="match status" value="2"/>
</dbReference>
<evidence type="ECO:0000256" key="1">
    <source>
        <dbReference type="ARBA" id="ARBA00022723"/>
    </source>
</evidence>
<feature type="region of interest" description="Disordered" evidence="6">
    <location>
        <begin position="313"/>
        <end position="367"/>
    </location>
</feature>
<dbReference type="SUPFAM" id="SSF57850">
    <property type="entry name" value="RING/U-box"/>
    <property type="match status" value="1"/>
</dbReference>
<evidence type="ECO:0000256" key="2">
    <source>
        <dbReference type="ARBA" id="ARBA00022771"/>
    </source>
</evidence>
<dbReference type="EMBL" id="CAXHTA020000002">
    <property type="protein sequence ID" value="CAL5219213.1"/>
    <property type="molecule type" value="Genomic_DNA"/>
</dbReference>
<evidence type="ECO:0000256" key="4">
    <source>
        <dbReference type="ARBA" id="ARBA00022833"/>
    </source>
</evidence>
<dbReference type="CDD" id="cd16655">
    <property type="entry name" value="RING-Ubox_WDSUB1-like"/>
    <property type="match status" value="1"/>
</dbReference>
<feature type="compositionally biased region" description="Low complexity" evidence="6">
    <location>
        <begin position="731"/>
        <end position="744"/>
    </location>
</feature>
<evidence type="ECO:0000259" key="7">
    <source>
        <dbReference type="PROSITE" id="PS50103"/>
    </source>
</evidence>
<dbReference type="InterPro" id="IPR003613">
    <property type="entry name" value="Ubox_domain"/>
</dbReference>
<feature type="zinc finger region" description="C3H1-type" evidence="5">
    <location>
        <begin position="269"/>
        <end position="296"/>
    </location>
</feature>
<feature type="compositionally biased region" description="Basic and acidic residues" evidence="6">
    <location>
        <begin position="116"/>
        <end position="132"/>
    </location>
</feature>
<feature type="compositionally biased region" description="Basic and acidic residues" evidence="6">
    <location>
        <begin position="663"/>
        <end position="680"/>
    </location>
</feature>
<feature type="compositionally biased region" description="Polar residues" evidence="6">
    <location>
        <begin position="556"/>
        <end position="589"/>
    </location>
</feature>
<feature type="compositionally biased region" description="Low complexity" evidence="6">
    <location>
        <begin position="222"/>
        <end position="234"/>
    </location>
</feature>
<feature type="region of interest" description="Disordered" evidence="6">
    <location>
        <begin position="522"/>
        <end position="789"/>
    </location>
</feature>
<dbReference type="Proteomes" id="UP001497392">
    <property type="component" value="Unassembled WGS sequence"/>
</dbReference>
<keyword evidence="10" id="KW-1185">Reference proteome</keyword>
<dbReference type="SUPFAM" id="SSF90229">
    <property type="entry name" value="CCCH zinc finger"/>
    <property type="match status" value="2"/>
</dbReference>
<feature type="compositionally biased region" description="Basic and acidic residues" evidence="6">
    <location>
        <begin position="78"/>
        <end position="98"/>
    </location>
</feature>
<feature type="region of interest" description="Disordered" evidence="6">
    <location>
        <begin position="1"/>
        <end position="33"/>
    </location>
</feature>
<dbReference type="SMART" id="SM00504">
    <property type="entry name" value="Ubox"/>
    <property type="match status" value="1"/>
</dbReference>
<evidence type="ECO:0000256" key="5">
    <source>
        <dbReference type="PROSITE-ProRule" id="PRU00723"/>
    </source>
</evidence>
<organism evidence="9 10">
    <name type="scientific">Coccomyxa viridis</name>
    <dbReference type="NCBI Taxonomy" id="1274662"/>
    <lineage>
        <taxon>Eukaryota</taxon>
        <taxon>Viridiplantae</taxon>
        <taxon>Chlorophyta</taxon>
        <taxon>core chlorophytes</taxon>
        <taxon>Trebouxiophyceae</taxon>
        <taxon>Trebouxiophyceae incertae sedis</taxon>
        <taxon>Coccomyxaceae</taxon>
        <taxon>Coccomyxa</taxon>
    </lineage>
</organism>
<feature type="domain" description="C3H1-type" evidence="7">
    <location>
        <begin position="269"/>
        <end position="296"/>
    </location>
</feature>
<feature type="compositionally biased region" description="Polar residues" evidence="6">
    <location>
        <begin position="148"/>
        <end position="184"/>
    </location>
</feature>
<dbReference type="Gene3D" id="4.10.1000.10">
    <property type="entry name" value="Zinc finger, CCCH-type"/>
    <property type="match status" value="2"/>
</dbReference>
<evidence type="ECO:0000313" key="9">
    <source>
        <dbReference type="EMBL" id="CAL5219213.1"/>
    </source>
</evidence>
<keyword evidence="4 5" id="KW-0862">Zinc</keyword>
<dbReference type="Pfam" id="PF18044">
    <property type="entry name" value="zf-CCCH_4"/>
    <property type="match status" value="1"/>
</dbReference>
<dbReference type="Pfam" id="PF04564">
    <property type="entry name" value="U-box"/>
    <property type="match status" value="1"/>
</dbReference>
<dbReference type="PROSITE" id="PS51698">
    <property type="entry name" value="U_BOX"/>
    <property type="match status" value="1"/>
</dbReference>
<protein>
    <submittedName>
        <fullName evidence="9">G1004 protein</fullName>
    </submittedName>
</protein>
<dbReference type="InterPro" id="IPR036855">
    <property type="entry name" value="Znf_CCCH_sf"/>
</dbReference>
<feature type="compositionally biased region" description="Low complexity" evidence="6">
    <location>
        <begin position="702"/>
        <end position="714"/>
    </location>
</feature>
<keyword evidence="2 5" id="KW-0863">Zinc-finger</keyword>
<evidence type="ECO:0000259" key="8">
    <source>
        <dbReference type="PROSITE" id="PS51698"/>
    </source>
</evidence>